<comment type="caution">
    <text evidence="3">The sequence shown here is derived from an EMBL/GenBank/DDBJ whole genome shotgun (WGS) entry which is preliminary data.</text>
</comment>
<name>A0A5B7CNF5_PORTR</name>
<proteinExistence type="predicted"/>
<evidence type="ECO:0000256" key="2">
    <source>
        <dbReference type="SAM" id="Phobius"/>
    </source>
</evidence>
<keyword evidence="2" id="KW-0472">Membrane</keyword>
<dbReference type="EMBL" id="VSRR010000124">
    <property type="protein sequence ID" value="MPC10618.1"/>
    <property type="molecule type" value="Genomic_DNA"/>
</dbReference>
<reference evidence="3 4" key="1">
    <citation type="submission" date="2019-05" db="EMBL/GenBank/DDBJ databases">
        <title>Another draft genome of Portunus trituberculatus and its Hox gene families provides insights of decapod evolution.</title>
        <authorList>
            <person name="Jeong J.-H."/>
            <person name="Song I."/>
            <person name="Kim S."/>
            <person name="Choi T."/>
            <person name="Kim D."/>
            <person name="Ryu S."/>
            <person name="Kim W."/>
        </authorList>
    </citation>
    <scope>NUCLEOTIDE SEQUENCE [LARGE SCALE GENOMIC DNA]</scope>
    <source>
        <tissue evidence="3">Muscle</tissue>
    </source>
</reference>
<keyword evidence="2" id="KW-0812">Transmembrane</keyword>
<gene>
    <name evidence="3" type="ORF">E2C01_003255</name>
</gene>
<dbReference type="AlphaFoldDB" id="A0A5B7CNF5"/>
<evidence type="ECO:0000256" key="1">
    <source>
        <dbReference type="SAM" id="MobiDB-lite"/>
    </source>
</evidence>
<sequence length="216" mass="24102">MLGNDTTVPVSGGSSTGAMGLQSLQPQTLNCQPTLVRVMDSQALRQVTEGQATQPLDPRRDFFWGKGWGVRSPRRCKSTRFSSLVATREGHTDAFPSYWMLYSQTKEFVYRINRKLKEKACKDHFYPQIKRGRGQQMQLDLGDPSLGSLGNTTHAQPPLMAAQRLQEYGVILLLIFITTSLAYFPSGSDRRPCERVWQRAEAAPPPPVPARGEACT</sequence>
<keyword evidence="2" id="KW-1133">Transmembrane helix</keyword>
<dbReference type="Proteomes" id="UP000324222">
    <property type="component" value="Unassembled WGS sequence"/>
</dbReference>
<feature type="region of interest" description="Disordered" evidence="1">
    <location>
        <begin position="1"/>
        <end position="21"/>
    </location>
</feature>
<evidence type="ECO:0000313" key="4">
    <source>
        <dbReference type="Proteomes" id="UP000324222"/>
    </source>
</evidence>
<feature type="transmembrane region" description="Helical" evidence="2">
    <location>
        <begin position="168"/>
        <end position="185"/>
    </location>
</feature>
<evidence type="ECO:0000313" key="3">
    <source>
        <dbReference type="EMBL" id="MPC10618.1"/>
    </source>
</evidence>
<accession>A0A5B7CNF5</accession>
<protein>
    <submittedName>
        <fullName evidence="3">Uncharacterized protein</fullName>
    </submittedName>
</protein>
<keyword evidence="4" id="KW-1185">Reference proteome</keyword>
<feature type="region of interest" description="Disordered" evidence="1">
    <location>
        <begin position="197"/>
        <end position="216"/>
    </location>
</feature>
<organism evidence="3 4">
    <name type="scientific">Portunus trituberculatus</name>
    <name type="common">Swimming crab</name>
    <name type="synonym">Neptunus trituberculatus</name>
    <dbReference type="NCBI Taxonomy" id="210409"/>
    <lineage>
        <taxon>Eukaryota</taxon>
        <taxon>Metazoa</taxon>
        <taxon>Ecdysozoa</taxon>
        <taxon>Arthropoda</taxon>
        <taxon>Crustacea</taxon>
        <taxon>Multicrustacea</taxon>
        <taxon>Malacostraca</taxon>
        <taxon>Eumalacostraca</taxon>
        <taxon>Eucarida</taxon>
        <taxon>Decapoda</taxon>
        <taxon>Pleocyemata</taxon>
        <taxon>Brachyura</taxon>
        <taxon>Eubrachyura</taxon>
        <taxon>Portunoidea</taxon>
        <taxon>Portunidae</taxon>
        <taxon>Portuninae</taxon>
        <taxon>Portunus</taxon>
    </lineage>
</organism>